<evidence type="ECO:0000313" key="2">
    <source>
        <dbReference type="EMBL" id="CAD2148811.1"/>
    </source>
</evidence>
<evidence type="ECO:0000256" key="1">
    <source>
        <dbReference type="SAM" id="MobiDB-lite"/>
    </source>
</evidence>
<feature type="region of interest" description="Disordered" evidence="1">
    <location>
        <begin position="126"/>
        <end position="169"/>
    </location>
</feature>
<dbReference type="AlphaFoldDB" id="A0A6V7U7Q4"/>
<dbReference type="OrthoDB" id="8954335at2759"/>
<dbReference type="EMBL" id="CAJEWN010000042">
    <property type="protein sequence ID" value="CAD2148811.1"/>
    <property type="molecule type" value="Genomic_DNA"/>
</dbReference>
<protein>
    <recommendedName>
        <fullName evidence="4">AAA+ ATPase domain-containing protein</fullName>
    </recommendedName>
</protein>
<name>A0A6V7U7Q4_MELEN</name>
<proteinExistence type="predicted"/>
<dbReference type="Proteomes" id="UP000580250">
    <property type="component" value="Unassembled WGS sequence"/>
</dbReference>
<sequence length="445" mass="49859">MAINMNDKMSLLTQIIPEVEFNFTTNGITLTSERISTPRFIPFENGGRCRECKSTEVELDFIVTKEGVTIYCTRFSAPRFVPFDCIYDLPGHCFFKIKNKGRVLNIPYGSQSVCPVTNFRKREAEAQLLPPPPPPPPLPPQNELLTPPPVSPPIAPQPELHTPPLASPEKEITSQEPLIALSPIKEEPKENEDAVLLEFFDSMQAVTMGIMPTQSEVKNEVSSYNLIMESLSFSNKDLKFKLPFGMIVSGPSSSGKSTFLLKFISEAVDLIDPKPSSILYCFGEMSSIVPILQKSGVSVFIGVPSEELLKTFPKPLLLILDDLLLSIDEKYLSELFTKKSHHQNFAVVFVTQNLFDRKIKVARQNAQYIILMRSPNSALAVRNIGVQLFPSKLDYFLDAYRQATNQPYGYLLIDMHASSDATLRLRTGIFKDDEEKIVFTPKSGI</sequence>
<reference evidence="2 3" key="1">
    <citation type="submission" date="2020-08" db="EMBL/GenBank/DDBJ databases">
        <authorList>
            <person name="Koutsovoulos G."/>
            <person name="Danchin GJ E."/>
        </authorList>
    </citation>
    <scope>NUCLEOTIDE SEQUENCE [LARGE SCALE GENOMIC DNA]</scope>
</reference>
<organism evidence="2 3">
    <name type="scientific">Meloidogyne enterolobii</name>
    <name type="common">Root-knot nematode worm</name>
    <name type="synonym">Meloidogyne mayaguensis</name>
    <dbReference type="NCBI Taxonomy" id="390850"/>
    <lineage>
        <taxon>Eukaryota</taxon>
        <taxon>Metazoa</taxon>
        <taxon>Ecdysozoa</taxon>
        <taxon>Nematoda</taxon>
        <taxon>Chromadorea</taxon>
        <taxon>Rhabditida</taxon>
        <taxon>Tylenchina</taxon>
        <taxon>Tylenchomorpha</taxon>
        <taxon>Tylenchoidea</taxon>
        <taxon>Meloidogynidae</taxon>
        <taxon>Meloidogyninae</taxon>
        <taxon>Meloidogyne</taxon>
    </lineage>
</organism>
<feature type="compositionally biased region" description="Pro residues" evidence="1">
    <location>
        <begin position="129"/>
        <end position="156"/>
    </location>
</feature>
<dbReference type="SUPFAM" id="SSF52540">
    <property type="entry name" value="P-loop containing nucleoside triphosphate hydrolases"/>
    <property type="match status" value="1"/>
</dbReference>
<evidence type="ECO:0000313" key="3">
    <source>
        <dbReference type="Proteomes" id="UP000580250"/>
    </source>
</evidence>
<evidence type="ECO:0008006" key="4">
    <source>
        <dbReference type="Google" id="ProtNLM"/>
    </source>
</evidence>
<comment type="caution">
    <text evidence="2">The sequence shown here is derived from an EMBL/GenBank/DDBJ whole genome shotgun (WGS) entry which is preliminary data.</text>
</comment>
<gene>
    <name evidence="2" type="ORF">MENT_LOCUS9455</name>
</gene>
<accession>A0A6V7U7Q4</accession>
<dbReference type="InterPro" id="IPR027417">
    <property type="entry name" value="P-loop_NTPase"/>
</dbReference>